<dbReference type="GO" id="GO:0015562">
    <property type="term" value="F:efflux transmembrane transporter activity"/>
    <property type="evidence" value="ECO:0007669"/>
    <property type="project" value="TreeGrafter"/>
</dbReference>
<dbReference type="InterPro" id="IPR058625">
    <property type="entry name" value="MdtA-like_BSH"/>
</dbReference>
<organism evidence="5 6">
    <name type="scientific">Candidatus Cryptobacteroides faecipullorum</name>
    <dbReference type="NCBI Taxonomy" id="2840764"/>
    <lineage>
        <taxon>Bacteria</taxon>
        <taxon>Pseudomonadati</taxon>
        <taxon>Bacteroidota</taxon>
        <taxon>Bacteroidia</taxon>
        <taxon>Bacteroidales</taxon>
        <taxon>Candidatus Cryptobacteroides</taxon>
    </lineage>
</organism>
<evidence type="ECO:0000313" key="5">
    <source>
        <dbReference type="EMBL" id="MBO8467207.1"/>
    </source>
</evidence>
<name>A0A9D9NB43_9BACT</name>
<comment type="caution">
    <text evidence="5">The sequence shown here is derived from an EMBL/GenBank/DDBJ whole genome shotgun (WGS) entry which is preliminary data.</text>
</comment>
<gene>
    <name evidence="5" type="ORF">IAB99_05525</name>
</gene>
<evidence type="ECO:0000256" key="2">
    <source>
        <dbReference type="SAM" id="Coils"/>
    </source>
</evidence>
<sequence>MKRFFRVFWISLLVLLFLGTMVFLWMKSRPQVQTYELLSPQTRTIENSIIATGKVEPSNEVQIKPQISGIIDAIHYDPGDDIKVGDVIATIKVVPEMSSLNSAEGRLRVAEINYDKALKEHQRNMELFDKGILSQEEFETSQAALDNAKEETDNAKDALKIITDGVSEKYSHLSNTLIRSTITGKILDIPVEVGNSVIQANTFNDGTTIATVADLGNMLFRGDIDESDVGKITDGMPVKVKIGALQGMDFDASLTYISPKSEEVNNVVMFEIEAELEIPDSVFVRAGYSANAEIITDRKENVMSIEESCIRFSGDTSFVEIFKGMDKKEQIFERKDIKIGMSDGVYIEILEGLGPEDRVKGNLQVK</sequence>
<feature type="domain" description="Multidrug resistance protein MdtA-like barrel-sandwich hybrid" evidence="4">
    <location>
        <begin position="59"/>
        <end position="202"/>
    </location>
</feature>
<dbReference type="PANTHER" id="PTHR30469:SF33">
    <property type="entry name" value="SLR1207 PROTEIN"/>
    <property type="match status" value="1"/>
</dbReference>
<dbReference type="Gene3D" id="6.20.50.140">
    <property type="match status" value="1"/>
</dbReference>
<keyword evidence="3" id="KW-0472">Membrane</keyword>
<feature type="coiled-coil region" evidence="2">
    <location>
        <begin position="100"/>
        <end position="158"/>
    </location>
</feature>
<evidence type="ECO:0000256" key="3">
    <source>
        <dbReference type="SAM" id="Phobius"/>
    </source>
</evidence>
<dbReference type="Pfam" id="PF25917">
    <property type="entry name" value="BSH_RND"/>
    <property type="match status" value="1"/>
</dbReference>
<dbReference type="AlphaFoldDB" id="A0A9D9NB43"/>
<dbReference type="SUPFAM" id="SSF111369">
    <property type="entry name" value="HlyD-like secretion proteins"/>
    <property type="match status" value="1"/>
</dbReference>
<reference evidence="5" key="1">
    <citation type="submission" date="2020-10" db="EMBL/GenBank/DDBJ databases">
        <authorList>
            <person name="Gilroy R."/>
        </authorList>
    </citation>
    <scope>NUCLEOTIDE SEQUENCE</scope>
    <source>
        <strain evidence="5">B1-15692</strain>
    </source>
</reference>
<keyword evidence="3" id="KW-0812">Transmembrane</keyword>
<feature type="transmembrane region" description="Helical" evidence="3">
    <location>
        <begin position="7"/>
        <end position="26"/>
    </location>
</feature>
<evidence type="ECO:0000259" key="4">
    <source>
        <dbReference type="Pfam" id="PF25917"/>
    </source>
</evidence>
<dbReference type="InterPro" id="IPR006143">
    <property type="entry name" value="RND_pump_MFP"/>
</dbReference>
<reference evidence="5" key="2">
    <citation type="journal article" date="2021" name="PeerJ">
        <title>Extensive microbial diversity within the chicken gut microbiome revealed by metagenomics and culture.</title>
        <authorList>
            <person name="Gilroy R."/>
            <person name="Ravi A."/>
            <person name="Getino M."/>
            <person name="Pursley I."/>
            <person name="Horton D.L."/>
            <person name="Alikhan N.F."/>
            <person name="Baker D."/>
            <person name="Gharbi K."/>
            <person name="Hall N."/>
            <person name="Watson M."/>
            <person name="Adriaenssens E.M."/>
            <person name="Foster-Nyarko E."/>
            <person name="Jarju S."/>
            <person name="Secka A."/>
            <person name="Antonio M."/>
            <person name="Oren A."/>
            <person name="Chaudhuri R.R."/>
            <person name="La Ragione R."/>
            <person name="Hildebrand F."/>
            <person name="Pallen M.J."/>
        </authorList>
    </citation>
    <scope>NUCLEOTIDE SEQUENCE</scope>
    <source>
        <strain evidence="5">B1-15692</strain>
    </source>
</reference>
<dbReference type="Proteomes" id="UP000823660">
    <property type="component" value="Unassembled WGS sequence"/>
</dbReference>
<proteinExistence type="inferred from homology"/>
<accession>A0A9D9NB43</accession>
<evidence type="ECO:0000256" key="1">
    <source>
        <dbReference type="ARBA" id="ARBA00009477"/>
    </source>
</evidence>
<comment type="similarity">
    <text evidence="1">Belongs to the membrane fusion protein (MFP) (TC 8.A.1) family.</text>
</comment>
<dbReference type="Gene3D" id="2.40.50.100">
    <property type="match status" value="1"/>
</dbReference>
<dbReference type="PANTHER" id="PTHR30469">
    <property type="entry name" value="MULTIDRUG RESISTANCE PROTEIN MDTA"/>
    <property type="match status" value="1"/>
</dbReference>
<evidence type="ECO:0000313" key="6">
    <source>
        <dbReference type="Proteomes" id="UP000823660"/>
    </source>
</evidence>
<dbReference type="Gene3D" id="2.40.30.170">
    <property type="match status" value="1"/>
</dbReference>
<keyword evidence="2" id="KW-0175">Coiled coil</keyword>
<protein>
    <submittedName>
        <fullName evidence="5">Efflux RND transporter periplasmic adaptor subunit</fullName>
    </submittedName>
</protein>
<dbReference type="GO" id="GO:1990281">
    <property type="term" value="C:efflux pump complex"/>
    <property type="evidence" value="ECO:0007669"/>
    <property type="project" value="TreeGrafter"/>
</dbReference>
<dbReference type="NCBIfam" id="TIGR01730">
    <property type="entry name" value="RND_mfp"/>
    <property type="match status" value="1"/>
</dbReference>
<keyword evidence="3" id="KW-1133">Transmembrane helix</keyword>
<dbReference type="Gene3D" id="1.10.287.470">
    <property type="entry name" value="Helix hairpin bin"/>
    <property type="match status" value="1"/>
</dbReference>
<dbReference type="EMBL" id="JADIMH010000031">
    <property type="protein sequence ID" value="MBO8467207.1"/>
    <property type="molecule type" value="Genomic_DNA"/>
</dbReference>